<dbReference type="InterPro" id="IPR003439">
    <property type="entry name" value="ABC_transporter-like_ATP-bd"/>
</dbReference>
<dbReference type="PROSITE" id="PS50893">
    <property type="entry name" value="ABC_TRANSPORTER_2"/>
    <property type="match status" value="1"/>
</dbReference>
<name>A0A1H0VQ32_9PSEU</name>
<dbReference type="STRING" id="641025.SAMN05421507_11560"/>
<sequence>MNDLWHVTALSLLLEGVHCRYGRHPAVHSVDLDVPAGTRVALIGTNGSGKSTLLRAVLGFQPVSGGVIEVGGRRAGTSAQWRRRRGEVAWIPQLRSTGRFPLLLGELLDSSGDGAAARGAAARLGLARLESRGVHTLSGGQAQRAWLARAVGAVAAGAGMLLADEPTAALDFAGQEEAAAVLTELPVTLVVATHDRAVADACDRVVEMAAGSLREVA</sequence>
<evidence type="ECO:0000313" key="5">
    <source>
        <dbReference type="Proteomes" id="UP000199691"/>
    </source>
</evidence>
<organism evidence="4 5">
    <name type="scientific">Lentzea jiangxiensis</name>
    <dbReference type="NCBI Taxonomy" id="641025"/>
    <lineage>
        <taxon>Bacteria</taxon>
        <taxon>Bacillati</taxon>
        <taxon>Actinomycetota</taxon>
        <taxon>Actinomycetes</taxon>
        <taxon>Pseudonocardiales</taxon>
        <taxon>Pseudonocardiaceae</taxon>
        <taxon>Lentzea</taxon>
    </lineage>
</organism>
<accession>A0A1H0VQ32</accession>
<dbReference type="GO" id="GO:0016887">
    <property type="term" value="F:ATP hydrolysis activity"/>
    <property type="evidence" value="ECO:0007669"/>
    <property type="project" value="InterPro"/>
</dbReference>
<keyword evidence="5" id="KW-1185">Reference proteome</keyword>
<dbReference type="RefSeq" id="WP_245733897.1">
    <property type="nucleotide sequence ID" value="NZ_FNIX01000015.1"/>
</dbReference>
<dbReference type="SMART" id="SM00382">
    <property type="entry name" value="AAA"/>
    <property type="match status" value="1"/>
</dbReference>
<dbReference type="InterPro" id="IPR027417">
    <property type="entry name" value="P-loop_NTPase"/>
</dbReference>
<feature type="domain" description="ABC transporter" evidence="3">
    <location>
        <begin position="12"/>
        <end position="216"/>
    </location>
</feature>
<dbReference type="GO" id="GO:0005886">
    <property type="term" value="C:plasma membrane"/>
    <property type="evidence" value="ECO:0007669"/>
    <property type="project" value="TreeGrafter"/>
</dbReference>
<dbReference type="InterPro" id="IPR003593">
    <property type="entry name" value="AAA+_ATPase"/>
</dbReference>
<dbReference type="Proteomes" id="UP000199691">
    <property type="component" value="Unassembled WGS sequence"/>
</dbReference>
<dbReference type="Pfam" id="PF00005">
    <property type="entry name" value="ABC_tran"/>
    <property type="match status" value="1"/>
</dbReference>
<dbReference type="GO" id="GO:0005524">
    <property type="term" value="F:ATP binding"/>
    <property type="evidence" value="ECO:0007669"/>
    <property type="project" value="UniProtKB-KW"/>
</dbReference>
<dbReference type="PANTHER" id="PTHR24220:SF684">
    <property type="entry name" value="FE(3+) IONS IMPORT ATP-BINDING PROTEIN FBPC"/>
    <property type="match status" value="1"/>
</dbReference>
<keyword evidence="1" id="KW-0547">Nucleotide-binding</keyword>
<dbReference type="PROSITE" id="PS00211">
    <property type="entry name" value="ABC_TRANSPORTER_1"/>
    <property type="match status" value="1"/>
</dbReference>
<evidence type="ECO:0000256" key="2">
    <source>
        <dbReference type="ARBA" id="ARBA00022840"/>
    </source>
</evidence>
<gene>
    <name evidence="4" type="ORF">SAMN05421507_11560</name>
</gene>
<dbReference type="Gene3D" id="3.40.50.300">
    <property type="entry name" value="P-loop containing nucleotide triphosphate hydrolases"/>
    <property type="match status" value="1"/>
</dbReference>
<evidence type="ECO:0000259" key="3">
    <source>
        <dbReference type="PROSITE" id="PS50893"/>
    </source>
</evidence>
<evidence type="ECO:0000313" key="4">
    <source>
        <dbReference type="EMBL" id="SDP80560.1"/>
    </source>
</evidence>
<dbReference type="AlphaFoldDB" id="A0A1H0VQ32"/>
<dbReference type="GO" id="GO:0022857">
    <property type="term" value="F:transmembrane transporter activity"/>
    <property type="evidence" value="ECO:0007669"/>
    <property type="project" value="TreeGrafter"/>
</dbReference>
<evidence type="ECO:0000256" key="1">
    <source>
        <dbReference type="ARBA" id="ARBA00022741"/>
    </source>
</evidence>
<dbReference type="InterPro" id="IPR017871">
    <property type="entry name" value="ABC_transporter-like_CS"/>
</dbReference>
<reference evidence="5" key="1">
    <citation type="submission" date="2016-10" db="EMBL/GenBank/DDBJ databases">
        <authorList>
            <person name="Varghese N."/>
            <person name="Submissions S."/>
        </authorList>
    </citation>
    <scope>NUCLEOTIDE SEQUENCE [LARGE SCALE GENOMIC DNA]</scope>
    <source>
        <strain evidence="5">CGMCC 4.6609</strain>
    </source>
</reference>
<protein>
    <submittedName>
        <fullName evidence="4">Zinc transport system ATP-binding protein</fullName>
    </submittedName>
</protein>
<keyword evidence="2 4" id="KW-0067">ATP-binding</keyword>
<proteinExistence type="predicted"/>
<dbReference type="EMBL" id="FNIX01000015">
    <property type="protein sequence ID" value="SDP80560.1"/>
    <property type="molecule type" value="Genomic_DNA"/>
</dbReference>
<dbReference type="InterPro" id="IPR015854">
    <property type="entry name" value="ABC_transpr_LolD-like"/>
</dbReference>
<dbReference type="SUPFAM" id="SSF52540">
    <property type="entry name" value="P-loop containing nucleoside triphosphate hydrolases"/>
    <property type="match status" value="1"/>
</dbReference>
<dbReference type="PANTHER" id="PTHR24220">
    <property type="entry name" value="IMPORT ATP-BINDING PROTEIN"/>
    <property type="match status" value="1"/>
</dbReference>